<protein>
    <submittedName>
        <fullName evidence="5">DNA recombination protein RmuC</fullName>
    </submittedName>
</protein>
<dbReference type="GO" id="GO:0006310">
    <property type="term" value="P:DNA recombination"/>
    <property type="evidence" value="ECO:0007669"/>
    <property type="project" value="UniProtKB-KW"/>
</dbReference>
<evidence type="ECO:0000313" key="5">
    <source>
        <dbReference type="EMBL" id="MCX2524976.1"/>
    </source>
</evidence>
<dbReference type="Proteomes" id="UP001165678">
    <property type="component" value="Unassembled WGS sequence"/>
</dbReference>
<keyword evidence="3" id="KW-0175">Coiled coil</keyword>
<gene>
    <name evidence="5" type="primary">rmuC</name>
    <name evidence="5" type="ORF">OQ287_12050</name>
</gene>
<keyword evidence="6" id="KW-1185">Reference proteome</keyword>
<dbReference type="PANTHER" id="PTHR30563">
    <property type="entry name" value="DNA RECOMBINATION PROTEIN RMUC"/>
    <property type="match status" value="1"/>
</dbReference>
<dbReference type="EMBL" id="JAPIVE010000003">
    <property type="protein sequence ID" value="MCX2524976.1"/>
    <property type="molecule type" value="Genomic_DNA"/>
</dbReference>
<evidence type="ECO:0000256" key="3">
    <source>
        <dbReference type="ARBA" id="ARBA00023054"/>
    </source>
</evidence>
<name>A0AA42CVH4_9GAMM</name>
<evidence type="ECO:0000256" key="4">
    <source>
        <dbReference type="ARBA" id="ARBA00023172"/>
    </source>
</evidence>
<evidence type="ECO:0000256" key="1">
    <source>
        <dbReference type="ARBA" id="ARBA00003416"/>
    </source>
</evidence>
<reference evidence="5" key="1">
    <citation type="submission" date="2022-11" db="EMBL/GenBank/DDBJ databases">
        <title>Larsenimonas rhizosphaerae sp. nov., isolated from a tidal mudflat.</title>
        <authorList>
            <person name="Lee S.D."/>
            <person name="Kim I.S."/>
        </authorList>
    </citation>
    <scope>NUCLEOTIDE SEQUENCE</scope>
    <source>
        <strain evidence="5">GH2-1</strain>
    </source>
</reference>
<comment type="caution">
    <text evidence="5">The sequence shown here is derived from an EMBL/GenBank/DDBJ whole genome shotgun (WGS) entry which is preliminary data.</text>
</comment>
<comment type="function">
    <text evidence="1">Involved in DNA recombination.</text>
</comment>
<dbReference type="RefSeq" id="WP_265896592.1">
    <property type="nucleotide sequence ID" value="NZ_JAPIVE010000003.1"/>
</dbReference>
<sequence>MMLLMAGLGGTVLGALVPVWIIGRWLGAARQENELLRSRLEHSEHERIENERYLAERDILLEQTGAHLREARQADAEARRMLKDSEQVRHEQASELSVLKSRWQQAEAHHQTQIQTLEQARDALCHEFERLSARIFEERHRQFNDQSRQSLEALLQPFREQVGQFQSRLEVLHGEDRREQTRLSAQLTQLAELNHQMSEDAASLTQALKGDKKRQGNWGEMLLESVLERSGLRKDKEYRCEVSFKGEQGRRGRPDVIIDLPEGRHLIVDAKVSLVDYLTWTRAEDDVERTAALKRHLQAVRQHVETLSARDYPALEGIRSPDMVFLFMPVEPAFSLAFEHDPGLFQYAFDRQIVLVTPTTLLASLRTVANLWRLEHQNENARAITERAERLLDKFQGFVSSLDDLGEHLERAGRSHQQALKRLSDGQGSLVSQAEQLRALGVRERHQR</sequence>
<dbReference type="PANTHER" id="PTHR30563:SF0">
    <property type="entry name" value="DNA RECOMBINATION PROTEIN RMUC"/>
    <property type="match status" value="1"/>
</dbReference>
<evidence type="ECO:0000313" key="6">
    <source>
        <dbReference type="Proteomes" id="UP001165678"/>
    </source>
</evidence>
<dbReference type="Pfam" id="PF02646">
    <property type="entry name" value="RmuC"/>
    <property type="match status" value="1"/>
</dbReference>
<comment type="similarity">
    <text evidence="2">Belongs to the RmuC family.</text>
</comment>
<organism evidence="5 6">
    <name type="scientific">Larsenimonas rhizosphaerae</name>
    <dbReference type="NCBI Taxonomy" id="2944682"/>
    <lineage>
        <taxon>Bacteria</taxon>
        <taxon>Pseudomonadati</taxon>
        <taxon>Pseudomonadota</taxon>
        <taxon>Gammaproteobacteria</taxon>
        <taxon>Oceanospirillales</taxon>
        <taxon>Halomonadaceae</taxon>
        <taxon>Larsenimonas</taxon>
    </lineage>
</organism>
<evidence type="ECO:0000256" key="2">
    <source>
        <dbReference type="ARBA" id="ARBA00009840"/>
    </source>
</evidence>
<keyword evidence="4" id="KW-0233">DNA recombination</keyword>
<accession>A0AA42CVH4</accession>
<proteinExistence type="inferred from homology"/>
<dbReference type="InterPro" id="IPR003798">
    <property type="entry name" value="DNA_recombination_RmuC"/>
</dbReference>
<dbReference type="AlphaFoldDB" id="A0AA42CVH4"/>